<evidence type="ECO:0000313" key="2">
    <source>
        <dbReference type="Proteomes" id="UP001066276"/>
    </source>
</evidence>
<evidence type="ECO:0000313" key="1">
    <source>
        <dbReference type="EMBL" id="KAJ1198877.1"/>
    </source>
</evidence>
<organism evidence="1 2">
    <name type="scientific">Pleurodeles waltl</name>
    <name type="common">Iberian ribbed newt</name>
    <dbReference type="NCBI Taxonomy" id="8319"/>
    <lineage>
        <taxon>Eukaryota</taxon>
        <taxon>Metazoa</taxon>
        <taxon>Chordata</taxon>
        <taxon>Craniata</taxon>
        <taxon>Vertebrata</taxon>
        <taxon>Euteleostomi</taxon>
        <taxon>Amphibia</taxon>
        <taxon>Batrachia</taxon>
        <taxon>Caudata</taxon>
        <taxon>Salamandroidea</taxon>
        <taxon>Salamandridae</taxon>
        <taxon>Pleurodelinae</taxon>
        <taxon>Pleurodeles</taxon>
    </lineage>
</organism>
<reference evidence="1" key="1">
    <citation type="journal article" date="2022" name="bioRxiv">
        <title>Sequencing and chromosome-scale assembly of the giantPleurodeles waltlgenome.</title>
        <authorList>
            <person name="Brown T."/>
            <person name="Elewa A."/>
            <person name="Iarovenko S."/>
            <person name="Subramanian E."/>
            <person name="Araus A.J."/>
            <person name="Petzold A."/>
            <person name="Susuki M."/>
            <person name="Suzuki K.-i.T."/>
            <person name="Hayashi T."/>
            <person name="Toyoda A."/>
            <person name="Oliveira C."/>
            <person name="Osipova E."/>
            <person name="Leigh N.D."/>
            <person name="Simon A."/>
            <person name="Yun M.H."/>
        </authorList>
    </citation>
    <scope>NUCLEOTIDE SEQUENCE</scope>
    <source>
        <strain evidence="1">20211129_DDA</strain>
        <tissue evidence="1">Liver</tissue>
    </source>
</reference>
<proteinExistence type="predicted"/>
<dbReference type="AlphaFoldDB" id="A0AAV7VBZ6"/>
<accession>A0AAV7VBZ6</accession>
<name>A0AAV7VBZ6_PLEWA</name>
<dbReference type="Proteomes" id="UP001066276">
    <property type="component" value="Chromosome 2_1"/>
</dbReference>
<sequence>RSRSSFGTLDQLEKSRWLPVLAGAASESRWSWCQATAKDHLEKHCTGGLKGILRDPWDVTPECEGKTQDIETG</sequence>
<protein>
    <submittedName>
        <fullName evidence="1">Uncharacterized protein</fullName>
    </submittedName>
</protein>
<dbReference type="EMBL" id="JANPWB010000003">
    <property type="protein sequence ID" value="KAJ1198877.1"/>
    <property type="molecule type" value="Genomic_DNA"/>
</dbReference>
<keyword evidence="2" id="KW-1185">Reference proteome</keyword>
<feature type="non-terminal residue" evidence="1">
    <location>
        <position position="73"/>
    </location>
</feature>
<comment type="caution">
    <text evidence="1">The sequence shown here is derived from an EMBL/GenBank/DDBJ whole genome shotgun (WGS) entry which is preliminary data.</text>
</comment>
<gene>
    <name evidence="1" type="ORF">NDU88_002716</name>
</gene>
<feature type="non-terminal residue" evidence="1">
    <location>
        <position position="1"/>
    </location>
</feature>